<name>A0AAW0Q110_9GOBI</name>
<gene>
    <name evidence="1" type="ORF">WMY93_000010</name>
</gene>
<dbReference type="EMBL" id="JBBPFD010000001">
    <property type="protein sequence ID" value="KAK7944282.1"/>
    <property type="molecule type" value="Genomic_DNA"/>
</dbReference>
<keyword evidence="2" id="KW-1185">Reference proteome</keyword>
<proteinExistence type="predicted"/>
<dbReference type="Proteomes" id="UP001460270">
    <property type="component" value="Unassembled WGS sequence"/>
</dbReference>
<organism evidence="1 2">
    <name type="scientific">Mugilogobius chulae</name>
    <name type="common">yellowstripe goby</name>
    <dbReference type="NCBI Taxonomy" id="88201"/>
    <lineage>
        <taxon>Eukaryota</taxon>
        <taxon>Metazoa</taxon>
        <taxon>Chordata</taxon>
        <taxon>Craniata</taxon>
        <taxon>Vertebrata</taxon>
        <taxon>Euteleostomi</taxon>
        <taxon>Actinopterygii</taxon>
        <taxon>Neopterygii</taxon>
        <taxon>Teleostei</taxon>
        <taxon>Neoteleostei</taxon>
        <taxon>Acanthomorphata</taxon>
        <taxon>Gobiaria</taxon>
        <taxon>Gobiiformes</taxon>
        <taxon>Gobioidei</taxon>
        <taxon>Gobiidae</taxon>
        <taxon>Gobionellinae</taxon>
        <taxon>Mugilogobius</taxon>
    </lineage>
</organism>
<dbReference type="AlphaFoldDB" id="A0AAW0Q110"/>
<sequence length="135" mass="15180">MSAGGNLQTRPGITTSQTHLHWNHTQTWNHHFKPGITTSDLEFTTSDAGITTSDLEYDLQTWNHHSPGITTLDLNHHFRLESPLSDLEHHFTTGTSDRITTSVWNHPTIYLESPLQLWNTTSVGPGITTSVWIPV</sequence>
<reference evidence="2" key="1">
    <citation type="submission" date="2024-04" db="EMBL/GenBank/DDBJ databases">
        <title>Salinicola lusitanus LLJ914,a marine bacterium isolated from the Okinawa Trough.</title>
        <authorList>
            <person name="Li J."/>
        </authorList>
    </citation>
    <scope>NUCLEOTIDE SEQUENCE [LARGE SCALE GENOMIC DNA]</scope>
</reference>
<evidence type="ECO:0000313" key="2">
    <source>
        <dbReference type="Proteomes" id="UP001460270"/>
    </source>
</evidence>
<evidence type="ECO:0000313" key="1">
    <source>
        <dbReference type="EMBL" id="KAK7944282.1"/>
    </source>
</evidence>
<accession>A0AAW0Q110</accession>
<comment type="caution">
    <text evidence="1">The sequence shown here is derived from an EMBL/GenBank/DDBJ whole genome shotgun (WGS) entry which is preliminary data.</text>
</comment>
<protein>
    <submittedName>
        <fullName evidence="1">Uncharacterized protein</fullName>
    </submittedName>
</protein>